<dbReference type="AlphaFoldDB" id="A0AAD9JC26"/>
<comment type="caution">
    <text evidence="1">The sequence shown here is derived from an EMBL/GenBank/DDBJ whole genome shotgun (WGS) entry which is preliminary data.</text>
</comment>
<proteinExistence type="predicted"/>
<keyword evidence="2" id="KW-1185">Reference proteome</keyword>
<name>A0AAD9JC26_9ANNE</name>
<evidence type="ECO:0000313" key="2">
    <source>
        <dbReference type="Proteomes" id="UP001208570"/>
    </source>
</evidence>
<dbReference type="Proteomes" id="UP001208570">
    <property type="component" value="Unassembled WGS sequence"/>
</dbReference>
<sequence>MLIKAENYYSAKLHVLNEVFKFLDIRKSIVVYQ</sequence>
<accession>A0AAD9JC26</accession>
<dbReference type="EMBL" id="JAODUP010000442">
    <property type="protein sequence ID" value="KAK2149685.1"/>
    <property type="molecule type" value="Genomic_DNA"/>
</dbReference>
<organism evidence="1 2">
    <name type="scientific">Paralvinella palmiformis</name>
    <dbReference type="NCBI Taxonomy" id="53620"/>
    <lineage>
        <taxon>Eukaryota</taxon>
        <taxon>Metazoa</taxon>
        <taxon>Spiralia</taxon>
        <taxon>Lophotrochozoa</taxon>
        <taxon>Annelida</taxon>
        <taxon>Polychaeta</taxon>
        <taxon>Sedentaria</taxon>
        <taxon>Canalipalpata</taxon>
        <taxon>Terebellida</taxon>
        <taxon>Terebelliformia</taxon>
        <taxon>Alvinellidae</taxon>
        <taxon>Paralvinella</taxon>
    </lineage>
</organism>
<gene>
    <name evidence="1" type="ORF">LSH36_442g03066</name>
</gene>
<evidence type="ECO:0000313" key="1">
    <source>
        <dbReference type="EMBL" id="KAK2149685.1"/>
    </source>
</evidence>
<reference evidence="1" key="1">
    <citation type="journal article" date="2023" name="Mol. Biol. Evol.">
        <title>Third-Generation Sequencing Reveals the Adaptive Role of the Epigenome in Three Deep-Sea Polychaetes.</title>
        <authorList>
            <person name="Perez M."/>
            <person name="Aroh O."/>
            <person name="Sun Y."/>
            <person name="Lan Y."/>
            <person name="Juniper S.K."/>
            <person name="Young C.R."/>
            <person name="Angers B."/>
            <person name="Qian P.Y."/>
        </authorList>
    </citation>
    <scope>NUCLEOTIDE SEQUENCE</scope>
    <source>
        <strain evidence="1">P08H-3</strain>
    </source>
</reference>
<protein>
    <submittedName>
        <fullName evidence="1">Uncharacterized protein</fullName>
    </submittedName>
</protein>